<gene>
    <name evidence="2" type="ORF">SOCEGT47_001250</name>
</gene>
<name>A0A4P2PTE9_SORCE</name>
<reference evidence="2 3" key="1">
    <citation type="submission" date="2015-09" db="EMBL/GenBank/DDBJ databases">
        <title>Sorangium comparison.</title>
        <authorList>
            <person name="Zaburannyi N."/>
            <person name="Bunk B."/>
            <person name="Overmann J."/>
            <person name="Mueller R."/>
        </authorList>
    </citation>
    <scope>NUCLEOTIDE SEQUENCE [LARGE SCALE GENOMIC DNA]</scope>
    <source>
        <strain evidence="2 3">So ceGT47</strain>
    </source>
</reference>
<sequence>MAPGVLRLVGPVVCPSGTARTEVVAFWTGTARNGQTLRWEVYCLSPDGFGVPPDDLRLFVTWFAVWFLAVVLFLPAHRLFTGLLRRRA</sequence>
<evidence type="ECO:0000313" key="2">
    <source>
        <dbReference type="EMBL" id="AUX19673.1"/>
    </source>
</evidence>
<accession>A0A4P2PTE9</accession>
<keyword evidence="1" id="KW-1133">Transmembrane helix</keyword>
<dbReference type="Proteomes" id="UP000295781">
    <property type="component" value="Chromosome"/>
</dbReference>
<keyword evidence="1" id="KW-0472">Membrane</keyword>
<keyword evidence="1" id="KW-0812">Transmembrane</keyword>
<evidence type="ECO:0000313" key="3">
    <source>
        <dbReference type="Proteomes" id="UP000295781"/>
    </source>
</evidence>
<protein>
    <submittedName>
        <fullName evidence="2">Uncharacterized protein</fullName>
    </submittedName>
</protein>
<dbReference type="EMBL" id="CP012670">
    <property type="protein sequence ID" value="AUX19673.1"/>
    <property type="molecule type" value="Genomic_DNA"/>
</dbReference>
<evidence type="ECO:0000256" key="1">
    <source>
        <dbReference type="SAM" id="Phobius"/>
    </source>
</evidence>
<dbReference type="AlphaFoldDB" id="A0A4P2PTE9"/>
<feature type="transmembrane region" description="Helical" evidence="1">
    <location>
        <begin position="59"/>
        <end position="80"/>
    </location>
</feature>
<organism evidence="2 3">
    <name type="scientific">Sorangium cellulosum</name>
    <name type="common">Polyangium cellulosum</name>
    <dbReference type="NCBI Taxonomy" id="56"/>
    <lineage>
        <taxon>Bacteria</taxon>
        <taxon>Pseudomonadati</taxon>
        <taxon>Myxococcota</taxon>
        <taxon>Polyangia</taxon>
        <taxon>Polyangiales</taxon>
        <taxon>Polyangiaceae</taxon>
        <taxon>Sorangium</taxon>
    </lineage>
</organism>
<proteinExistence type="predicted"/>